<evidence type="ECO:0000313" key="3">
    <source>
        <dbReference type="EMBL" id="MBH9696768.1"/>
    </source>
</evidence>
<feature type="coiled-coil region" evidence="1">
    <location>
        <begin position="112"/>
        <end position="146"/>
    </location>
</feature>
<gene>
    <name evidence="3" type="ORF">JAO13_09995</name>
</gene>
<dbReference type="AlphaFoldDB" id="A0A8I1AS52"/>
<reference evidence="3" key="1">
    <citation type="submission" date="2020-12" db="EMBL/GenBank/DDBJ databases">
        <title>Burkholderia cepacia complex in Mexico.</title>
        <authorList>
            <person name="Estrada P."/>
        </authorList>
    </citation>
    <scope>NUCLEOTIDE SEQUENCE</scope>
    <source>
        <strain evidence="3">871</strain>
    </source>
</reference>
<keyword evidence="1" id="KW-0175">Coiled coil</keyword>
<sequence length="429" mass="49018">MFDLEDIFPDATQLFSSHLEPLQSISDSALIVLDTNVLLIPYLTGKSSLESLGQVYRKLVGRKQLVIPARVAREFVRNRSEKIKQLFQQVSRRSNINVSDTQYPLLESIGEYKSLIEAEQELQLAIKKYRSKISDLKQVIKNWNVEDPVSVLYSKCFTPEIIVDVPDSRDQLAHELRQRYARRQPPGFKDEGKPDEGIGDFAIWKTILHLGKTLRKHIVFVSGEEKTDWWYRSEDTHLYVRAELSEEFRRETEGMSFHMINLNDLLEIFGANEDVVSEVKEAERLQSAIATSATPEMPTQKFKMGFAFDAEAAVYHWLVARGEGPVSVLQEGGDFEVNTSNGNILVDVKVGRPENIGRRLADLYRRASNIRHMGRSFSTFMVVFVSDDESMAQAVAAQTKEWIPQFANWFSVVCGFLDAEEKFVPLELK</sequence>
<dbReference type="EMBL" id="JAEDXG010000007">
    <property type="protein sequence ID" value="MBH9696768.1"/>
    <property type="molecule type" value="Genomic_DNA"/>
</dbReference>
<protein>
    <submittedName>
        <fullName evidence="3">DUF4935 domain-containing protein</fullName>
    </submittedName>
</protein>
<accession>A0A8I1AS52</accession>
<comment type="caution">
    <text evidence="3">The sequence shown here is derived from an EMBL/GenBank/DDBJ whole genome shotgun (WGS) entry which is preliminary data.</text>
</comment>
<name>A0A8I1AS52_BURCE</name>
<evidence type="ECO:0000259" key="2">
    <source>
        <dbReference type="Pfam" id="PF18476"/>
    </source>
</evidence>
<evidence type="ECO:0000313" key="4">
    <source>
        <dbReference type="Proteomes" id="UP000645612"/>
    </source>
</evidence>
<dbReference type="Proteomes" id="UP000645612">
    <property type="component" value="Unassembled WGS sequence"/>
</dbReference>
<evidence type="ECO:0000256" key="1">
    <source>
        <dbReference type="SAM" id="Coils"/>
    </source>
</evidence>
<dbReference type="InterPro" id="IPR041578">
    <property type="entry name" value="PIN_8"/>
</dbReference>
<feature type="domain" description="PIN like" evidence="2">
    <location>
        <begin position="30"/>
        <end position="244"/>
    </location>
</feature>
<proteinExistence type="predicted"/>
<dbReference type="RefSeq" id="WP_176130768.1">
    <property type="nucleotide sequence ID" value="NZ_CADDZZ010000012.1"/>
</dbReference>
<dbReference type="Pfam" id="PF18476">
    <property type="entry name" value="PIN_8"/>
    <property type="match status" value="1"/>
</dbReference>
<organism evidence="3 4">
    <name type="scientific">Burkholderia cepacia</name>
    <name type="common">Pseudomonas cepacia</name>
    <dbReference type="NCBI Taxonomy" id="292"/>
    <lineage>
        <taxon>Bacteria</taxon>
        <taxon>Pseudomonadati</taxon>
        <taxon>Pseudomonadota</taxon>
        <taxon>Betaproteobacteria</taxon>
        <taxon>Burkholderiales</taxon>
        <taxon>Burkholderiaceae</taxon>
        <taxon>Burkholderia</taxon>
        <taxon>Burkholderia cepacia complex</taxon>
    </lineage>
</organism>